<accession>A0A2G8RU38</accession>
<protein>
    <submittedName>
        <fullName evidence="1">Uncharacterized protein</fullName>
    </submittedName>
</protein>
<evidence type="ECO:0000313" key="1">
    <source>
        <dbReference type="EMBL" id="PIL25032.1"/>
    </source>
</evidence>
<comment type="caution">
    <text evidence="1">The sequence shown here is derived from an EMBL/GenBank/DDBJ whole genome shotgun (WGS) entry which is preliminary data.</text>
</comment>
<organism evidence="1 2">
    <name type="scientific">Ganoderma sinense ZZ0214-1</name>
    <dbReference type="NCBI Taxonomy" id="1077348"/>
    <lineage>
        <taxon>Eukaryota</taxon>
        <taxon>Fungi</taxon>
        <taxon>Dikarya</taxon>
        <taxon>Basidiomycota</taxon>
        <taxon>Agaricomycotina</taxon>
        <taxon>Agaricomycetes</taxon>
        <taxon>Polyporales</taxon>
        <taxon>Polyporaceae</taxon>
        <taxon>Ganoderma</taxon>
    </lineage>
</organism>
<keyword evidence="2" id="KW-1185">Reference proteome</keyword>
<reference evidence="1 2" key="1">
    <citation type="journal article" date="2015" name="Sci. Rep.">
        <title>Chromosome-level genome map provides insights into diverse defense mechanisms in the medicinal fungus Ganoderma sinense.</title>
        <authorList>
            <person name="Zhu Y."/>
            <person name="Xu J."/>
            <person name="Sun C."/>
            <person name="Zhou S."/>
            <person name="Xu H."/>
            <person name="Nelson D.R."/>
            <person name="Qian J."/>
            <person name="Song J."/>
            <person name="Luo H."/>
            <person name="Xiang L."/>
            <person name="Li Y."/>
            <person name="Xu Z."/>
            <person name="Ji A."/>
            <person name="Wang L."/>
            <person name="Lu S."/>
            <person name="Hayward A."/>
            <person name="Sun W."/>
            <person name="Li X."/>
            <person name="Schwartz D.C."/>
            <person name="Wang Y."/>
            <person name="Chen S."/>
        </authorList>
    </citation>
    <scope>NUCLEOTIDE SEQUENCE [LARGE SCALE GENOMIC DNA]</scope>
    <source>
        <strain evidence="1 2">ZZ0214-1</strain>
    </source>
</reference>
<dbReference type="EMBL" id="AYKW01000056">
    <property type="protein sequence ID" value="PIL25032.1"/>
    <property type="molecule type" value="Genomic_DNA"/>
</dbReference>
<dbReference type="Proteomes" id="UP000230002">
    <property type="component" value="Unassembled WGS sequence"/>
</dbReference>
<proteinExistence type="predicted"/>
<evidence type="ECO:0000313" key="2">
    <source>
        <dbReference type="Proteomes" id="UP000230002"/>
    </source>
</evidence>
<sequence>MTTWMRDASSTLHVPAATARGYTVECPRLQVTGKTQASRDPCPHQANHTGWQWPCQGHMPYALHRLVLLWSRRDRLPYEVAVTRRPFKKPPPHSLYIQPSSTHRIQFICPDGYPSLIPLYPML</sequence>
<gene>
    <name evidence="1" type="ORF">GSI_12920</name>
</gene>
<name>A0A2G8RU38_9APHY</name>
<dbReference type="AlphaFoldDB" id="A0A2G8RU38"/>